<dbReference type="Gene3D" id="3.20.20.370">
    <property type="entry name" value="Glycoside hydrolase/deacetylase"/>
    <property type="match status" value="1"/>
</dbReference>
<name>A0A8J3W1I8_9ACTN</name>
<feature type="domain" description="NodB homology" evidence="1">
    <location>
        <begin position="68"/>
        <end position="247"/>
    </location>
</feature>
<evidence type="ECO:0000259" key="1">
    <source>
        <dbReference type="PROSITE" id="PS51677"/>
    </source>
</evidence>
<dbReference type="Proteomes" id="UP000610966">
    <property type="component" value="Unassembled WGS sequence"/>
</dbReference>
<dbReference type="CDD" id="cd10917">
    <property type="entry name" value="CE4_NodB_like_6s_7s"/>
    <property type="match status" value="1"/>
</dbReference>
<dbReference type="PROSITE" id="PS51677">
    <property type="entry name" value="NODB"/>
    <property type="match status" value="1"/>
</dbReference>
<protein>
    <recommendedName>
        <fullName evidence="1">NodB homology domain-containing protein</fullName>
    </recommendedName>
</protein>
<dbReference type="InterPro" id="IPR050248">
    <property type="entry name" value="Polysacc_deacetylase_ArnD"/>
</dbReference>
<gene>
    <name evidence="2" type="ORF">Mth01_44980</name>
</gene>
<reference evidence="2" key="1">
    <citation type="submission" date="2021-01" db="EMBL/GenBank/DDBJ databases">
        <title>Whole genome shotgun sequence of Sphaerimonospora thailandensis NBRC 107569.</title>
        <authorList>
            <person name="Komaki H."/>
            <person name="Tamura T."/>
        </authorList>
    </citation>
    <scope>NUCLEOTIDE SEQUENCE</scope>
    <source>
        <strain evidence="2">NBRC 107569</strain>
    </source>
</reference>
<sequence length="247" mass="26808">MDTPIGLGQYGTMPRSKLRRALRDALVTLVPVALIGALTGPAHASASQSAAAWPEPVPVVSHIETTDPVVFVTIDDGWSHDPAAAKLLLDRRVPASLFLLPGAYSYGDGYFRALLNHGPFRVENHTVNHSDLSTLDAAGQRAEICGARDQHLAKFGDSPRLLRPPYGTYSETTRTTARACGAEALVTWTYDLTTWGPDPVPIPRLKAGDIILLHFNETVEDDLRRVLDAADAAGLKPAPLREYIGRW</sequence>
<dbReference type="SUPFAM" id="SSF88713">
    <property type="entry name" value="Glycoside hydrolase/deacetylase"/>
    <property type="match status" value="1"/>
</dbReference>
<dbReference type="GO" id="GO:0016810">
    <property type="term" value="F:hydrolase activity, acting on carbon-nitrogen (but not peptide) bonds"/>
    <property type="evidence" value="ECO:0007669"/>
    <property type="project" value="InterPro"/>
</dbReference>
<evidence type="ECO:0000313" key="2">
    <source>
        <dbReference type="EMBL" id="GIH72245.1"/>
    </source>
</evidence>
<comment type="caution">
    <text evidence="2">The sequence shown here is derived from an EMBL/GenBank/DDBJ whole genome shotgun (WGS) entry which is preliminary data.</text>
</comment>
<proteinExistence type="predicted"/>
<dbReference type="PANTHER" id="PTHR10587:SF134">
    <property type="entry name" value="SECRETED PROTEIN"/>
    <property type="match status" value="1"/>
</dbReference>
<dbReference type="InterPro" id="IPR002509">
    <property type="entry name" value="NODB_dom"/>
</dbReference>
<dbReference type="PANTHER" id="PTHR10587">
    <property type="entry name" value="GLYCOSYL TRANSFERASE-RELATED"/>
    <property type="match status" value="1"/>
</dbReference>
<dbReference type="AlphaFoldDB" id="A0A8J3W1I8"/>
<evidence type="ECO:0000313" key="3">
    <source>
        <dbReference type="Proteomes" id="UP000610966"/>
    </source>
</evidence>
<keyword evidence="3" id="KW-1185">Reference proteome</keyword>
<dbReference type="GO" id="GO:0005975">
    <property type="term" value="P:carbohydrate metabolic process"/>
    <property type="evidence" value="ECO:0007669"/>
    <property type="project" value="InterPro"/>
</dbReference>
<dbReference type="InterPro" id="IPR011330">
    <property type="entry name" value="Glyco_hydro/deAcase_b/a-brl"/>
</dbReference>
<organism evidence="2 3">
    <name type="scientific">Sphaerimonospora thailandensis</name>
    <dbReference type="NCBI Taxonomy" id="795644"/>
    <lineage>
        <taxon>Bacteria</taxon>
        <taxon>Bacillati</taxon>
        <taxon>Actinomycetota</taxon>
        <taxon>Actinomycetes</taxon>
        <taxon>Streptosporangiales</taxon>
        <taxon>Streptosporangiaceae</taxon>
        <taxon>Sphaerimonospora</taxon>
    </lineage>
</organism>
<dbReference type="EMBL" id="BOOG01000047">
    <property type="protein sequence ID" value="GIH72245.1"/>
    <property type="molecule type" value="Genomic_DNA"/>
</dbReference>
<dbReference type="Pfam" id="PF01522">
    <property type="entry name" value="Polysacc_deac_1"/>
    <property type="match status" value="1"/>
</dbReference>
<accession>A0A8J3W1I8</accession>